<comment type="caution">
    <text evidence="11">The sequence shown here is derived from an EMBL/GenBank/DDBJ whole genome shotgun (WGS) entry which is preliminary data.</text>
</comment>
<proteinExistence type="predicted"/>
<keyword evidence="4 10" id="KW-0812">Transmembrane</keyword>
<dbReference type="InterPro" id="IPR029044">
    <property type="entry name" value="Nucleotide-diphossugar_trans"/>
</dbReference>
<evidence type="ECO:0000256" key="5">
    <source>
        <dbReference type="ARBA" id="ARBA00022989"/>
    </source>
</evidence>
<dbReference type="GO" id="GO:0016757">
    <property type="term" value="F:glycosyltransferase activity"/>
    <property type="evidence" value="ECO:0007669"/>
    <property type="project" value="UniProtKB-KW"/>
</dbReference>
<keyword evidence="3" id="KW-0808">Transferase</keyword>
<feature type="transmembrane region" description="Helical" evidence="10">
    <location>
        <begin position="428"/>
        <end position="447"/>
    </location>
</feature>
<evidence type="ECO:0000256" key="8">
    <source>
        <dbReference type="ARBA" id="ARBA00023316"/>
    </source>
</evidence>
<keyword evidence="12" id="KW-1185">Reference proteome</keyword>
<dbReference type="FunFam" id="3.90.550.10:FF:000057">
    <property type="entry name" value="Glycosyltransferase-like protein, family 2"/>
    <property type="match status" value="1"/>
</dbReference>
<dbReference type="SUPFAM" id="SSF53448">
    <property type="entry name" value="Nucleotide-diphospho-sugar transferases"/>
    <property type="match status" value="1"/>
</dbReference>
<dbReference type="AlphaFoldDB" id="A0A9X3X2B3"/>
<dbReference type="RefSeq" id="WP_272419552.1">
    <property type="nucleotide sequence ID" value="NZ_JAGTJJ010000003.1"/>
</dbReference>
<evidence type="ECO:0000256" key="7">
    <source>
        <dbReference type="ARBA" id="ARBA00023136"/>
    </source>
</evidence>
<reference evidence="11 12" key="1">
    <citation type="submission" date="2021-04" db="EMBL/GenBank/DDBJ databases">
        <title>Genome analysis of Polyangium sp.</title>
        <authorList>
            <person name="Li Y."/>
            <person name="Wang J."/>
        </authorList>
    </citation>
    <scope>NUCLEOTIDE SEQUENCE [LARGE SCALE GENOMIC DNA]</scope>
    <source>
        <strain evidence="11 12">SDU14</strain>
    </source>
</reference>
<comment type="subcellular location">
    <subcellularLocation>
        <location evidence="1">Golgi apparatus membrane</location>
        <topology evidence="1">Multi-pass membrane protein</topology>
    </subcellularLocation>
</comment>
<organism evidence="11 12">
    <name type="scientific">Polyangium jinanense</name>
    <dbReference type="NCBI Taxonomy" id="2829994"/>
    <lineage>
        <taxon>Bacteria</taxon>
        <taxon>Pseudomonadati</taxon>
        <taxon>Myxococcota</taxon>
        <taxon>Polyangia</taxon>
        <taxon>Polyangiales</taxon>
        <taxon>Polyangiaceae</taxon>
        <taxon>Polyangium</taxon>
    </lineage>
</organism>
<dbReference type="PANTHER" id="PTHR32044:SF80">
    <property type="entry name" value="XYLOGLUCAN GLYCOSYLTRANSFERASE 2-RELATED"/>
    <property type="match status" value="1"/>
</dbReference>
<dbReference type="PANTHER" id="PTHR32044">
    <property type="entry name" value="GLUCOMANNAN 4-BETA-MANNOSYLTRANSFERASE 9"/>
    <property type="match status" value="1"/>
</dbReference>
<feature type="transmembrane region" description="Helical" evidence="10">
    <location>
        <begin position="316"/>
        <end position="337"/>
    </location>
</feature>
<evidence type="ECO:0000313" key="11">
    <source>
        <dbReference type="EMBL" id="MDC3980913.1"/>
    </source>
</evidence>
<gene>
    <name evidence="11" type="ORF">KEG57_10425</name>
</gene>
<feature type="transmembrane region" description="Helical" evidence="10">
    <location>
        <begin position="453"/>
        <end position="473"/>
    </location>
</feature>
<keyword evidence="2" id="KW-0328">Glycosyltransferase</keyword>
<evidence type="ECO:0000313" key="12">
    <source>
        <dbReference type="Proteomes" id="UP001151081"/>
    </source>
</evidence>
<evidence type="ECO:0000256" key="1">
    <source>
        <dbReference type="ARBA" id="ARBA00004653"/>
    </source>
</evidence>
<keyword evidence="8" id="KW-0961">Cell wall biogenesis/degradation</keyword>
<dbReference type="Pfam" id="PF13641">
    <property type="entry name" value="Glyco_tranf_2_3"/>
    <property type="match status" value="1"/>
</dbReference>
<dbReference type="Gene3D" id="3.90.550.10">
    <property type="entry name" value="Spore Coat Polysaccharide Biosynthesis Protein SpsA, Chain A"/>
    <property type="match status" value="1"/>
</dbReference>
<feature type="region of interest" description="Disordered" evidence="9">
    <location>
        <begin position="480"/>
        <end position="510"/>
    </location>
</feature>
<evidence type="ECO:0000256" key="2">
    <source>
        <dbReference type="ARBA" id="ARBA00022676"/>
    </source>
</evidence>
<evidence type="ECO:0000256" key="10">
    <source>
        <dbReference type="SAM" id="Phobius"/>
    </source>
</evidence>
<dbReference type="EMBL" id="JAGTJJ010000003">
    <property type="protein sequence ID" value="MDC3980913.1"/>
    <property type="molecule type" value="Genomic_DNA"/>
</dbReference>
<name>A0A9X3X2B3_9BACT</name>
<evidence type="ECO:0000256" key="4">
    <source>
        <dbReference type="ARBA" id="ARBA00022692"/>
    </source>
</evidence>
<dbReference type="GO" id="GO:0071555">
    <property type="term" value="P:cell wall organization"/>
    <property type="evidence" value="ECO:0007669"/>
    <property type="project" value="UniProtKB-KW"/>
</dbReference>
<dbReference type="CDD" id="cd06437">
    <property type="entry name" value="CESA_CaSu_A2"/>
    <property type="match status" value="1"/>
</dbReference>
<keyword evidence="6" id="KW-0333">Golgi apparatus</keyword>
<protein>
    <submittedName>
        <fullName evidence="11">Glycosyltransferase family 2 protein</fullName>
    </submittedName>
</protein>
<dbReference type="Proteomes" id="UP001151081">
    <property type="component" value="Unassembled WGS sequence"/>
</dbReference>
<sequence length="510" mass="56537">MLHTMLVVLYFAVLLALSAYGLHRLHLVILCVRHRRQIERAKQMPHVAEEDLPRVTIQLPLFNESTVAARLLDATARMDYPADKLEIQVLDDSTDETQALVRAHVDRLRERGVDAVYLHRTNRVGYKAGALDEGLKVAKGDLVAIFDADFIPQPSFVRSIVGHFADPKIGMVQTRWGHLNREHSVLTKVQALMLDGHHLVENRARYGAGLLFNFSGTGGMWRKNAIHEAGGWQHDTLTEDLDLSYRAQLAGWKFVYREDVVSPSELPEDVSALRAQQYRWAKGTVQTARKLLKRVLSSNISFAQRLEALFHLTPHFAYPLMVTLSVLLLPALVLLPATDTLTMLIVDLPLCVATTGSLAAFYMFAEAAQGRSRANVLTRLPMLIALGTGLAPHLSKAVFEGMRHMAGEFVRTPKHGTNKGRYRARADLPLLETGLCLLSFGSTVASLQTGHYFATPFAALFTIGYGYVAMLVAHEQSTRRRESAPMLLATPSERPSEPTAAEQPVGKLAA</sequence>
<keyword evidence="7 10" id="KW-0472">Membrane</keyword>
<evidence type="ECO:0000256" key="9">
    <source>
        <dbReference type="SAM" id="MobiDB-lite"/>
    </source>
</evidence>
<evidence type="ECO:0000256" key="3">
    <source>
        <dbReference type="ARBA" id="ARBA00022679"/>
    </source>
</evidence>
<feature type="transmembrane region" description="Helical" evidence="10">
    <location>
        <begin position="344"/>
        <end position="364"/>
    </location>
</feature>
<accession>A0A9X3X2B3</accession>
<keyword evidence="5 10" id="KW-1133">Transmembrane helix</keyword>
<evidence type="ECO:0000256" key="6">
    <source>
        <dbReference type="ARBA" id="ARBA00023034"/>
    </source>
</evidence>